<evidence type="ECO:0000313" key="2">
    <source>
        <dbReference type="Proteomes" id="UP000009134"/>
    </source>
</evidence>
<protein>
    <submittedName>
        <fullName evidence="1">Flp pilus assembly protein ATPase CpaE-like protein</fullName>
    </submittedName>
</protein>
<dbReference type="GO" id="GO:0009898">
    <property type="term" value="C:cytoplasmic side of plasma membrane"/>
    <property type="evidence" value="ECO:0007669"/>
    <property type="project" value="TreeGrafter"/>
</dbReference>
<sequence length="398" mass="42140">MSGPGASATTSPFGGNGPVVAVCASAKQLALLERQVDALARILVVPFPLGSADGVDQTSVAKASVFVLEVDPADRASVDRLIRMRKAMPATALIAAVENPDLTLTRTLVREGVTDVIALPFRADELVSATLDAMARHAQAIVPVTLAPVIGVVRSCGGCGATTVATHLAHALNQFSWTNGPAIVADLDLQFGEVGAYLDSSRSGSITDLMLAHDRIDREFLYSMAPPTSGGVGVLSAPATINSIESVNVDDMLFVLDQLRRNYGVVVLDFPSAWSNWAASLAVLSDILLLVTPVALSGLRQTKRTLDLFRTLEIPDEKVAIVANRVERKLFRLVGTSEAEAAIGRSFAASLSDEGDQMVRAQEQGVLIHSIQKKTSFSTALMKLAQSIHVQLHSGQLL</sequence>
<keyword evidence="2" id="KW-1185">Reference proteome</keyword>
<name>Q2G861_NOVAD</name>
<dbReference type="KEGG" id="nar:Saro_1521"/>
<dbReference type="Gene3D" id="3.40.50.2300">
    <property type="match status" value="1"/>
</dbReference>
<dbReference type="AlphaFoldDB" id="Q2G861"/>
<dbReference type="InterPro" id="IPR027417">
    <property type="entry name" value="P-loop_NTPase"/>
</dbReference>
<dbReference type="SUPFAM" id="SSF52172">
    <property type="entry name" value="CheY-like"/>
    <property type="match status" value="1"/>
</dbReference>
<dbReference type="InterPro" id="IPR011006">
    <property type="entry name" value="CheY-like_superfamily"/>
</dbReference>
<dbReference type="eggNOG" id="COG4963">
    <property type="taxonomic scope" value="Bacteria"/>
</dbReference>
<dbReference type="SUPFAM" id="SSF52540">
    <property type="entry name" value="P-loop containing nucleoside triphosphate hydrolases"/>
    <property type="match status" value="1"/>
</dbReference>
<organism evidence="1 2">
    <name type="scientific">Novosphingobium aromaticivorans (strain ATCC 700278 / DSM 12444 / CCUG 56034 / CIP 105152 / NBRC 16084 / F199)</name>
    <dbReference type="NCBI Taxonomy" id="279238"/>
    <lineage>
        <taxon>Bacteria</taxon>
        <taxon>Pseudomonadati</taxon>
        <taxon>Pseudomonadota</taxon>
        <taxon>Alphaproteobacteria</taxon>
        <taxon>Sphingomonadales</taxon>
        <taxon>Sphingomonadaceae</taxon>
        <taxon>Novosphingobium</taxon>
    </lineage>
</organism>
<dbReference type="Proteomes" id="UP000009134">
    <property type="component" value="Chromosome"/>
</dbReference>
<reference evidence="2" key="1">
    <citation type="submission" date="2006-01" db="EMBL/GenBank/DDBJ databases">
        <title>Complete sequence of Novosphingobium aromaticivorans DSM 12444.</title>
        <authorList>
            <consortium name="US DOE Joint Genome Institute"/>
            <person name="Copeland A."/>
            <person name="Lucas S."/>
            <person name="Lapidus A."/>
            <person name="Barry K."/>
            <person name="Detter J.C."/>
            <person name="Glavina T."/>
            <person name="Hammon N."/>
            <person name="Israni S."/>
            <person name="Pitluck S."/>
            <person name="Chain P."/>
            <person name="Malfatti S."/>
            <person name="Shin M."/>
            <person name="Vergez L."/>
            <person name="Schmutz J."/>
            <person name="Larimer F."/>
            <person name="Land M."/>
            <person name="Kyrpides N."/>
            <person name="Ivanova N."/>
            <person name="Fredrickson J."/>
            <person name="Balkwill D."/>
            <person name="Romine M.F."/>
            <person name="Richardson P."/>
        </authorList>
    </citation>
    <scope>NUCLEOTIDE SEQUENCE [LARGE SCALE GENOMIC DNA]</scope>
    <source>
        <strain evidence="2">ATCC 700278 / DSM 12444 / CCUG 56034 / CIP 105152 / NBRC 16084 / F199</strain>
    </source>
</reference>
<evidence type="ECO:0000313" key="1">
    <source>
        <dbReference type="EMBL" id="ABD25962.1"/>
    </source>
</evidence>
<dbReference type="GO" id="GO:0005829">
    <property type="term" value="C:cytosol"/>
    <property type="evidence" value="ECO:0007669"/>
    <property type="project" value="TreeGrafter"/>
</dbReference>
<dbReference type="HOGENOM" id="CLU_058033_0_0_5"/>
<gene>
    <name evidence="1" type="ordered locus">Saro_1521</name>
</gene>
<dbReference type="InterPro" id="IPR050625">
    <property type="entry name" value="ParA/MinD_ATPase"/>
</dbReference>
<dbReference type="PANTHER" id="PTHR43384:SF13">
    <property type="entry name" value="SLR0110 PROTEIN"/>
    <property type="match status" value="1"/>
</dbReference>
<dbReference type="GO" id="GO:0016887">
    <property type="term" value="F:ATP hydrolysis activity"/>
    <property type="evidence" value="ECO:0007669"/>
    <property type="project" value="TreeGrafter"/>
</dbReference>
<proteinExistence type="predicted"/>
<dbReference type="PANTHER" id="PTHR43384">
    <property type="entry name" value="SEPTUM SITE-DETERMINING PROTEIN MIND HOMOLOG, CHLOROPLASTIC-RELATED"/>
    <property type="match status" value="1"/>
</dbReference>
<dbReference type="GO" id="GO:0005524">
    <property type="term" value="F:ATP binding"/>
    <property type="evidence" value="ECO:0007669"/>
    <property type="project" value="TreeGrafter"/>
</dbReference>
<accession>Q2G861</accession>
<dbReference type="Gene3D" id="3.40.50.300">
    <property type="entry name" value="P-loop containing nucleotide triphosphate hydrolases"/>
    <property type="match status" value="1"/>
</dbReference>
<dbReference type="STRING" id="279238.Saro_1521"/>
<dbReference type="GO" id="GO:0051782">
    <property type="term" value="P:negative regulation of cell division"/>
    <property type="evidence" value="ECO:0007669"/>
    <property type="project" value="TreeGrafter"/>
</dbReference>
<dbReference type="EMBL" id="CP000248">
    <property type="protein sequence ID" value="ABD25962.1"/>
    <property type="molecule type" value="Genomic_DNA"/>
</dbReference>